<evidence type="ECO:0000256" key="3">
    <source>
        <dbReference type="ARBA" id="ARBA00022989"/>
    </source>
</evidence>
<dbReference type="GO" id="GO:0008137">
    <property type="term" value="F:NADH dehydrogenase (ubiquinone) activity"/>
    <property type="evidence" value="ECO:0007669"/>
    <property type="project" value="InterPro"/>
</dbReference>
<comment type="subcellular location">
    <subcellularLocation>
        <location evidence="1">Membrane</location>
        <topology evidence="1">Multi-pass membrane protein</topology>
    </subcellularLocation>
</comment>
<protein>
    <submittedName>
        <fullName evidence="7">NADH dehydrogenase I subunit N</fullName>
    </submittedName>
</protein>
<dbReference type="NCBIfam" id="TIGR01770">
    <property type="entry name" value="NDH_I_N"/>
    <property type="match status" value="1"/>
</dbReference>
<feature type="transmembrane region" description="Helical" evidence="5">
    <location>
        <begin position="324"/>
        <end position="347"/>
    </location>
</feature>
<evidence type="ECO:0000256" key="4">
    <source>
        <dbReference type="ARBA" id="ARBA00023136"/>
    </source>
</evidence>
<dbReference type="PRINTS" id="PR01434">
    <property type="entry name" value="NADHDHGNASE5"/>
</dbReference>
<organism evidence="7">
    <name type="scientific">uncultured prokaryote</name>
    <dbReference type="NCBI Taxonomy" id="198431"/>
    <lineage>
        <taxon>unclassified sequences</taxon>
        <taxon>environmental samples</taxon>
    </lineage>
</organism>
<feature type="domain" description="NADH:quinone oxidoreductase/Mrp antiporter transmembrane" evidence="6">
    <location>
        <begin position="127"/>
        <end position="418"/>
    </location>
</feature>
<evidence type="ECO:0000256" key="5">
    <source>
        <dbReference type="SAM" id="Phobius"/>
    </source>
</evidence>
<dbReference type="GO" id="GO:0042773">
    <property type="term" value="P:ATP synthesis coupled electron transport"/>
    <property type="evidence" value="ECO:0007669"/>
    <property type="project" value="InterPro"/>
</dbReference>
<reference evidence="7" key="1">
    <citation type="journal article" date="2005" name="Environ. Microbiol.">
        <title>Genetic and functional properties of uncultivated thermophilic crenarchaeotes from a subsurface gold mine as revealed by analysis of genome fragments.</title>
        <authorList>
            <person name="Nunoura T."/>
            <person name="Hirayama H."/>
            <person name="Takami H."/>
            <person name="Oida H."/>
            <person name="Nishi S."/>
            <person name="Shimamura S."/>
            <person name="Suzuki Y."/>
            <person name="Inagaki F."/>
            <person name="Takai K."/>
            <person name="Nealson K.H."/>
            <person name="Horikoshi K."/>
        </authorList>
    </citation>
    <scope>NUCLEOTIDE SEQUENCE</scope>
</reference>
<dbReference type="Pfam" id="PF00361">
    <property type="entry name" value="Proton_antipo_M"/>
    <property type="match status" value="1"/>
</dbReference>
<dbReference type="InterPro" id="IPR010096">
    <property type="entry name" value="NADH-Q_OxRdtase_suN/2"/>
</dbReference>
<name>H5SPB7_9ZZZZ</name>
<keyword evidence="2 5" id="KW-0812">Transmembrane</keyword>
<feature type="transmembrane region" description="Helical" evidence="5">
    <location>
        <begin position="403"/>
        <end position="423"/>
    </location>
</feature>
<feature type="transmembrane region" description="Helical" evidence="5">
    <location>
        <begin position="443"/>
        <end position="465"/>
    </location>
</feature>
<sequence length="495" mass="54543">MNLLTDTNLFSIAPEIVVILSGFILMLLDPFFPYGKKRYISYLALIGCCIAIIFTIMLHGKRIVSFNNMIVLDGYSVFFDYLFLLIAILSILIACDYIEEERIMYGEYFSLILFATSGMMLMAKGVNLLVIFLGLEILSLSTYILAGIMKRDLKSNEAALKYFLLGAFSSAFLLYGITLIYGASGSIDIFGIWEYMRTDSPSVVFLAGVALLIVGFGFKVAAVPFHMWTPDAYEGAPTSVTAFMSVGPKAAGFAAFMRVFLSALLPIVSDWSRILWIIAVLTMFVGNVAALVQENIKRMLAYSSIAHAGYIIIGIIVADELGSSALLFYLLSYTLMNVGVFTVAILMRREGEGYDIRDYAGASVKHPLLSLIMTVFLLSLAGFPPTAGFMAKFYIFSAAVKKGYIDLALIGVINSAISVYYYLRVVVFMYMLEPTREFRPLRVGIFTSIALIISLWGTIQLGIYPSGIIDFARSVAGSLFHLPVNIGSLFSIKAL</sequence>
<proteinExistence type="inferred from homology"/>
<evidence type="ECO:0000259" key="6">
    <source>
        <dbReference type="Pfam" id="PF00361"/>
    </source>
</evidence>
<feature type="transmembrane region" description="Helical" evidence="5">
    <location>
        <begin position="78"/>
        <end position="98"/>
    </location>
</feature>
<feature type="transmembrane region" description="Helical" evidence="5">
    <location>
        <begin position="274"/>
        <end position="292"/>
    </location>
</feature>
<feature type="transmembrane region" description="Helical" evidence="5">
    <location>
        <begin position="368"/>
        <end position="391"/>
    </location>
</feature>
<evidence type="ECO:0000256" key="1">
    <source>
        <dbReference type="ARBA" id="ARBA00004141"/>
    </source>
</evidence>
<feature type="transmembrane region" description="Helical" evidence="5">
    <location>
        <begin position="105"/>
        <end position="123"/>
    </location>
</feature>
<evidence type="ECO:0000256" key="2">
    <source>
        <dbReference type="ARBA" id="ARBA00022692"/>
    </source>
</evidence>
<reference evidence="7" key="2">
    <citation type="journal article" date="2012" name="PLoS ONE">
        <title>A Deeply Branching Thermophilic Bacterium with an Ancient Acetyl-CoA Pathway Dominates a Subsurface Ecosystem.</title>
        <authorList>
            <person name="Takami H."/>
            <person name="Noguchi H."/>
            <person name="Takaki Y."/>
            <person name="Uchiyama I."/>
            <person name="Toyoda A."/>
            <person name="Nishi S."/>
            <person name="Chee G.-J."/>
            <person name="Arai W."/>
            <person name="Nunoura T."/>
            <person name="Itoh T."/>
            <person name="Hattori M."/>
            <person name="Takai K."/>
        </authorList>
    </citation>
    <scope>NUCLEOTIDE SEQUENCE</scope>
</reference>
<keyword evidence="4 5" id="KW-0472">Membrane</keyword>
<dbReference type="InterPro" id="IPR001750">
    <property type="entry name" value="ND/Mrp_TM"/>
</dbReference>
<dbReference type="GO" id="GO:0016020">
    <property type="term" value="C:membrane"/>
    <property type="evidence" value="ECO:0007669"/>
    <property type="project" value="UniProtKB-SubCell"/>
</dbReference>
<evidence type="ECO:0000313" key="7">
    <source>
        <dbReference type="EMBL" id="BAL57968.1"/>
    </source>
</evidence>
<dbReference type="AlphaFoldDB" id="H5SPB7"/>
<accession>H5SPB7</accession>
<feature type="transmembrane region" description="Helical" evidence="5">
    <location>
        <begin position="250"/>
        <end position="268"/>
    </location>
</feature>
<feature type="transmembrane region" description="Helical" evidence="5">
    <location>
        <begin position="39"/>
        <end position="58"/>
    </location>
</feature>
<gene>
    <name evidence="7" type="ORF">HGMM_F53F08C05</name>
</gene>
<feature type="transmembrane region" description="Helical" evidence="5">
    <location>
        <begin position="299"/>
        <end position="318"/>
    </location>
</feature>
<feature type="transmembrane region" description="Helical" evidence="5">
    <location>
        <begin position="12"/>
        <end position="32"/>
    </location>
</feature>
<dbReference type="EMBL" id="AP011790">
    <property type="protein sequence ID" value="BAL57968.1"/>
    <property type="molecule type" value="Genomic_DNA"/>
</dbReference>
<dbReference type="PANTHER" id="PTHR22773">
    <property type="entry name" value="NADH DEHYDROGENASE"/>
    <property type="match status" value="1"/>
</dbReference>
<dbReference type="HAMAP" id="MF_00445">
    <property type="entry name" value="NDH1_NuoN_1"/>
    <property type="match status" value="1"/>
</dbReference>
<keyword evidence="3 5" id="KW-1133">Transmembrane helix</keyword>
<feature type="transmembrane region" description="Helical" evidence="5">
    <location>
        <begin position="129"/>
        <end position="148"/>
    </location>
</feature>
<feature type="transmembrane region" description="Helical" evidence="5">
    <location>
        <begin position="203"/>
        <end position="229"/>
    </location>
</feature>
<feature type="transmembrane region" description="Helical" evidence="5">
    <location>
        <begin position="160"/>
        <end position="183"/>
    </location>
</feature>